<dbReference type="InterPro" id="IPR054722">
    <property type="entry name" value="PolX-like_BBD"/>
</dbReference>
<dbReference type="SUPFAM" id="SSF56672">
    <property type="entry name" value="DNA/RNA polymerases"/>
    <property type="match status" value="1"/>
</dbReference>
<dbReference type="CDD" id="cd01644">
    <property type="entry name" value="RT_pepA17"/>
    <property type="match status" value="1"/>
</dbReference>
<dbReference type="Pfam" id="PF18701">
    <property type="entry name" value="DUF5641"/>
    <property type="match status" value="1"/>
</dbReference>
<evidence type="ECO:0000259" key="4">
    <source>
        <dbReference type="Pfam" id="PF22936"/>
    </source>
</evidence>
<protein>
    <recommendedName>
        <fullName evidence="7">Gag-pol polyprotein</fullName>
    </recommendedName>
</protein>
<keyword evidence="1" id="KW-0645">Protease</keyword>
<evidence type="ECO:0000313" key="5">
    <source>
        <dbReference type="EMBL" id="UYV73139.1"/>
    </source>
</evidence>
<evidence type="ECO:0000256" key="1">
    <source>
        <dbReference type="ARBA" id="ARBA00022750"/>
    </source>
</evidence>
<dbReference type="InterPro" id="IPR025724">
    <property type="entry name" value="GAG-pre-integrase_dom"/>
</dbReference>
<keyword evidence="1" id="KW-0064">Aspartyl protease</keyword>
<dbReference type="Gene3D" id="3.30.70.270">
    <property type="match status" value="1"/>
</dbReference>
<evidence type="ECO:0000259" key="2">
    <source>
        <dbReference type="Pfam" id="PF13976"/>
    </source>
</evidence>
<evidence type="ECO:0000259" key="3">
    <source>
        <dbReference type="Pfam" id="PF18701"/>
    </source>
</evidence>
<gene>
    <name evidence="5" type="ORF">LAZ67_10001934</name>
</gene>
<accession>A0ABY6KW85</accession>
<evidence type="ECO:0000313" key="6">
    <source>
        <dbReference type="Proteomes" id="UP001235939"/>
    </source>
</evidence>
<organism evidence="5 6">
    <name type="scientific">Cordylochernes scorpioides</name>
    <dbReference type="NCBI Taxonomy" id="51811"/>
    <lineage>
        <taxon>Eukaryota</taxon>
        <taxon>Metazoa</taxon>
        <taxon>Ecdysozoa</taxon>
        <taxon>Arthropoda</taxon>
        <taxon>Chelicerata</taxon>
        <taxon>Arachnida</taxon>
        <taxon>Pseudoscorpiones</taxon>
        <taxon>Cheliferoidea</taxon>
        <taxon>Chernetidae</taxon>
        <taxon>Cordylochernes</taxon>
    </lineage>
</organism>
<sequence>MTFRREWFKTYTPFTSDHPIYLGDNSTLLAEGMGDIEIQAYVDGGWYNTYIRNVLYSPQLKKNLYSLSTSTRRGFNVIIKHDKLQIFMDNDLKAVGVRHDSLYRMLFKVTSSSQGYITSENKLQLWHERLAHLPVATLREMATKGLVDGLQPQDLEGEFFFCEGCQLGKAHRKSCYPSDGKNYQLDITYAVSQVSKFLEYPGPAHCTTVKNIFRYLKGMGTLFTGQDQLVGYSDSDFARDVDSRKSTTGYAFMMNGGTVSWASQRQPIIALSTTESEYIAACSAAKELIWIRRLLQGIGCDITKETELYIDNQAAIKLVENPVFHKRTKHIDVRYHFIRSKHEEDASMYGIGDNSLDKPLGEVDITFSPHYSNMLFTAKALILNKITCNLPNFVMERNNQLRKFWELDSIPPCTQPILTKEEMDCEQHFKTNVLRTTTGRYQVYYMPHHCVLKEESTTTNLRVVFDASACSDDSPSLNKALHIDPKLQTDIFDLLLRFRTFFVALSADIEKMYRQILIHPDDSDYQRVLWRDSPSDAIQEYKLTTITYGTACAPYLAIRTLHQLADDEAMNYPVASEIVKRDFYVDDLLTGADTVEEAQGLIRQIIALLAEGGFPIRKWVSNSPKILEFLPKDQKGINQSFDFKDLPSVKLLGILWDPTLDSFTIRIEAILNSRPLLPLDSNFDSYEALTPSHFLIGSPILAIPDEVVDDLNHISRWKCIQSMKISFWKKWSQDYLNLLQARPRWHRTHQDLQSGQLVLMKQDSTPPHHWPLARIIKTYKGPDGHVRVVDLKTPKNVLKRPITKIAPLPFKE</sequence>
<dbReference type="CDD" id="cd09272">
    <property type="entry name" value="RNase_HI_RT_Ty1"/>
    <property type="match status" value="1"/>
</dbReference>
<reference evidence="5 6" key="1">
    <citation type="submission" date="2022-01" db="EMBL/GenBank/DDBJ databases">
        <title>A chromosomal length assembly of Cordylochernes scorpioides.</title>
        <authorList>
            <person name="Zeh D."/>
            <person name="Zeh J."/>
        </authorList>
    </citation>
    <scope>NUCLEOTIDE SEQUENCE [LARGE SCALE GENOMIC DNA]</scope>
    <source>
        <strain evidence="5">IN4F17</strain>
        <tissue evidence="5">Whole Body</tissue>
    </source>
</reference>
<name>A0ABY6KW85_9ARAC</name>
<dbReference type="PANTHER" id="PTHR47331">
    <property type="entry name" value="PHD-TYPE DOMAIN-CONTAINING PROTEIN"/>
    <property type="match status" value="1"/>
</dbReference>
<dbReference type="PANTHER" id="PTHR47331:SF4">
    <property type="entry name" value="PEPTIDASE S1 DOMAIN-CONTAINING PROTEIN"/>
    <property type="match status" value="1"/>
</dbReference>
<dbReference type="InterPro" id="IPR040676">
    <property type="entry name" value="DUF5641"/>
</dbReference>
<dbReference type="Pfam" id="PF13976">
    <property type="entry name" value="gag_pre-integrs"/>
    <property type="match status" value="1"/>
</dbReference>
<dbReference type="Proteomes" id="UP001235939">
    <property type="component" value="Chromosome 10"/>
</dbReference>
<dbReference type="Gene3D" id="3.10.10.10">
    <property type="entry name" value="HIV Type 1 Reverse Transcriptase, subunit A, domain 1"/>
    <property type="match status" value="1"/>
</dbReference>
<dbReference type="Pfam" id="PF22936">
    <property type="entry name" value="Pol_BBD"/>
    <property type="match status" value="1"/>
</dbReference>
<feature type="domain" description="GAG-pre-integrase" evidence="2">
    <location>
        <begin position="102"/>
        <end position="169"/>
    </location>
</feature>
<feature type="domain" description="Retrovirus-related Pol polyprotein from transposon TNT 1-94-like beta-barrel" evidence="4">
    <location>
        <begin position="1"/>
        <end position="75"/>
    </location>
</feature>
<keyword evidence="1" id="KW-0378">Hydrolase</keyword>
<dbReference type="InterPro" id="IPR043502">
    <property type="entry name" value="DNA/RNA_pol_sf"/>
</dbReference>
<dbReference type="InterPro" id="IPR043128">
    <property type="entry name" value="Rev_trsase/Diguanyl_cyclase"/>
</dbReference>
<feature type="domain" description="DUF5641" evidence="3">
    <location>
        <begin position="715"/>
        <end position="808"/>
    </location>
</feature>
<proteinExistence type="predicted"/>
<keyword evidence="6" id="KW-1185">Reference proteome</keyword>
<dbReference type="EMBL" id="CP092872">
    <property type="protein sequence ID" value="UYV73139.1"/>
    <property type="molecule type" value="Genomic_DNA"/>
</dbReference>
<evidence type="ECO:0008006" key="7">
    <source>
        <dbReference type="Google" id="ProtNLM"/>
    </source>
</evidence>